<proteinExistence type="inferred from homology"/>
<keyword evidence="1 7" id="KW-0436">Ligase</keyword>
<keyword evidence="5 7" id="KW-0030">Aminoacyl-tRNA synthetase</keyword>
<evidence type="ECO:0000256" key="5">
    <source>
        <dbReference type="ARBA" id="ARBA00023146"/>
    </source>
</evidence>
<comment type="catalytic activity">
    <reaction evidence="6">
        <text>tRNA(Tyr) + L-tyrosine + ATP = L-tyrosyl-tRNA(Tyr) + AMP + diphosphate + H(+)</text>
        <dbReference type="Rhea" id="RHEA:10220"/>
        <dbReference type="Rhea" id="RHEA-COMP:9706"/>
        <dbReference type="Rhea" id="RHEA-COMP:9707"/>
        <dbReference type="ChEBI" id="CHEBI:15378"/>
        <dbReference type="ChEBI" id="CHEBI:30616"/>
        <dbReference type="ChEBI" id="CHEBI:33019"/>
        <dbReference type="ChEBI" id="CHEBI:58315"/>
        <dbReference type="ChEBI" id="CHEBI:78442"/>
        <dbReference type="ChEBI" id="CHEBI:78536"/>
        <dbReference type="ChEBI" id="CHEBI:456215"/>
        <dbReference type="EC" id="6.1.1.1"/>
    </reaction>
</comment>
<gene>
    <name evidence="8" type="primary">YARS2</name>
</gene>
<reference evidence="8" key="1">
    <citation type="submission" date="2025-08" db="UniProtKB">
        <authorList>
            <consortium name="Ensembl"/>
        </authorList>
    </citation>
    <scope>IDENTIFICATION</scope>
</reference>
<evidence type="ECO:0000313" key="8">
    <source>
        <dbReference type="Ensembl" id="ENSSTUP00000018300.1"/>
    </source>
</evidence>
<dbReference type="PANTHER" id="PTHR11766:SF0">
    <property type="entry name" value="TYROSINE--TRNA LIGASE, MITOCHONDRIAL"/>
    <property type="match status" value="1"/>
</dbReference>
<name>A0A673X259_SALTR</name>
<reference evidence="8" key="2">
    <citation type="submission" date="2025-09" db="UniProtKB">
        <authorList>
            <consortium name="Ensembl"/>
        </authorList>
    </citation>
    <scope>IDENTIFICATION</scope>
</reference>
<comment type="similarity">
    <text evidence="7">Belongs to the class-I aminoacyl-tRNA synthetase family.</text>
</comment>
<dbReference type="GO" id="GO:0004831">
    <property type="term" value="F:tyrosine-tRNA ligase activity"/>
    <property type="evidence" value="ECO:0007669"/>
    <property type="project" value="UniProtKB-EC"/>
</dbReference>
<evidence type="ECO:0000256" key="7">
    <source>
        <dbReference type="RuleBase" id="RU363036"/>
    </source>
</evidence>
<keyword evidence="2 7" id="KW-0547">Nucleotide-binding</keyword>
<dbReference type="InterPro" id="IPR024088">
    <property type="entry name" value="Tyr-tRNA-ligase_bac-type"/>
</dbReference>
<dbReference type="Ensembl" id="ENSSTUT00000019255.1">
    <property type="protein sequence ID" value="ENSSTUP00000018300.1"/>
    <property type="gene ID" value="ENSSTUG00000008230.1"/>
</dbReference>
<evidence type="ECO:0000256" key="6">
    <source>
        <dbReference type="ARBA" id="ARBA00048248"/>
    </source>
</evidence>
<dbReference type="GO" id="GO:0006418">
    <property type="term" value="P:tRNA aminoacylation for protein translation"/>
    <property type="evidence" value="ECO:0007669"/>
    <property type="project" value="InterPro"/>
</dbReference>
<evidence type="ECO:0000256" key="2">
    <source>
        <dbReference type="ARBA" id="ARBA00022741"/>
    </source>
</evidence>
<dbReference type="SUPFAM" id="SSF52374">
    <property type="entry name" value="Nucleotidylyl transferase"/>
    <property type="match status" value="1"/>
</dbReference>
<dbReference type="Gene3D" id="3.40.50.620">
    <property type="entry name" value="HUPs"/>
    <property type="match status" value="1"/>
</dbReference>
<organism evidence="8 9">
    <name type="scientific">Salmo trutta</name>
    <name type="common">Brown trout</name>
    <dbReference type="NCBI Taxonomy" id="8032"/>
    <lineage>
        <taxon>Eukaryota</taxon>
        <taxon>Metazoa</taxon>
        <taxon>Chordata</taxon>
        <taxon>Craniata</taxon>
        <taxon>Vertebrata</taxon>
        <taxon>Euteleostomi</taxon>
        <taxon>Actinopterygii</taxon>
        <taxon>Neopterygii</taxon>
        <taxon>Teleostei</taxon>
        <taxon>Protacanthopterygii</taxon>
        <taxon>Salmoniformes</taxon>
        <taxon>Salmonidae</taxon>
        <taxon>Salmoninae</taxon>
        <taxon>Salmo</taxon>
    </lineage>
</organism>
<dbReference type="Proteomes" id="UP000472277">
    <property type="component" value="Chromosome 4"/>
</dbReference>
<dbReference type="GO" id="GO:0005829">
    <property type="term" value="C:cytosol"/>
    <property type="evidence" value="ECO:0007669"/>
    <property type="project" value="TreeGrafter"/>
</dbReference>
<evidence type="ECO:0000256" key="1">
    <source>
        <dbReference type="ARBA" id="ARBA00022598"/>
    </source>
</evidence>
<evidence type="ECO:0000256" key="4">
    <source>
        <dbReference type="ARBA" id="ARBA00022917"/>
    </source>
</evidence>
<keyword evidence="3 7" id="KW-0067">ATP-binding</keyword>
<dbReference type="GeneTree" id="ENSGT00390000013709"/>
<sequence>SFNDSNLSFPLWRCLSIRFACTSRHDSCIISINTLPCVTLRYRFHRSATAQSGCILSLNKRGVLKDGFPEKAAQHPPPQLLQSWCQTGYCGFDPTADSLHVGNLLAIIGLLNFQSAGHTGVALIGGATALVGDPSGKTSERASLALHFRKGTLLSRHTVCQKCGMVGGWRPRLPGGP</sequence>
<dbReference type="Pfam" id="PF00579">
    <property type="entry name" value="tRNA-synt_1b"/>
    <property type="match status" value="1"/>
</dbReference>
<evidence type="ECO:0000313" key="9">
    <source>
        <dbReference type="Proteomes" id="UP000472277"/>
    </source>
</evidence>
<keyword evidence="4 7" id="KW-0648">Protein biosynthesis</keyword>
<dbReference type="GO" id="GO:0005524">
    <property type="term" value="F:ATP binding"/>
    <property type="evidence" value="ECO:0007669"/>
    <property type="project" value="UniProtKB-KW"/>
</dbReference>
<protein>
    <submittedName>
        <fullName evidence="8">Tyrosyl-tRNA synthetase 2, mitochondrial</fullName>
    </submittedName>
</protein>
<dbReference type="GO" id="GO:0005739">
    <property type="term" value="C:mitochondrion"/>
    <property type="evidence" value="ECO:0007669"/>
    <property type="project" value="TreeGrafter"/>
</dbReference>
<dbReference type="InterPro" id="IPR001412">
    <property type="entry name" value="aa-tRNA-synth_I_CS"/>
</dbReference>
<keyword evidence="9" id="KW-1185">Reference proteome</keyword>
<dbReference type="PROSITE" id="PS00178">
    <property type="entry name" value="AA_TRNA_LIGASE_I"/>
    <property type="match status" value="1"/>
</dbReference>
<dbReference type="AlphaFoldDB" id="A0A673X259"/>
<dbReference type="PANTHER" id="PTHR11766">
    <property type="entry name" value="TYROSYL-TRNA SYNTHETASE"/>
    <property type="match status" value="1"/>
</dbReference>
<dbReference type="InterPro" id="IPR014729">
    <property type="entry name" value="Rossmann-like_a/b/a_fold"/>
</dbReference>
<dbReference type="InterPro" id="IPR002305">
    <property type="entry name" value="aa-tRNA-synth_Ic"/>
</dbReference>
<accession>A0A673X259</accession>
<evidence type="ECO:0000256" key="3">
    <source>
        <dbReference type="ARBA" id="ARBA00022840"/>
    </source>
</evidence>